<dbReference type="AlphaFoldDB" id="A0A656HB47"/>
<gene>
    <name evidence="1" type="ORF">Thini_1425</name>
</gene>
<sequence length="376" mass="40323" precursor="true">MNILKLILFFTFLIPIQSFSEVVRLSDSTGNVVDKLSAIPVNSHILVTTAKEGVGGNLLLQSWRVDDDGSMTERDSIAAGAVTAIDTVLVSPGKIVSAVRQNDSNLKVIAWSVGSGGAIDRLGSESAGNVSALAVSRYANDKFVIAAKDGAGELKLISWQIRADGSVIRLGSSSAGAIKDVKLEYVGADRVVTGVKMMNDKLKLILWRVAENGSIERLADSGDQAGEIGDVDLRAVSPQFLVSAISEKANENLKLITWDVSNTNIKRLASVAAGSVSGLSIFSKNQGNFADLYTAVKTKDKSALSLILWSFNGDDYFHKTTDKVFLDRITSTSAGQIGLVDVSYMYDKDVIVTVVKDSQGFMKLISWRYIPPPPAE</sequence>
<accession>A0A656HB47</accession>
<dbReference type="Proteomes" id="UP000005317">
    <property type="component" value="Unassembled WGS sequence"/>
</dbReference>
<dbReference type="OrthoDB" id="9797709at2"/>
<dbReference type="EMBL" id="JH651384">
    <property type="protein sequence ID" value="EIJ34028.1"/>
    <property type="molecule type" value="Genomic_DNA"/>
</dbReference>
<proteinExistence type="predicted"/>
<reference evidence="2" key="1">
    <citation type="journal article" date="2011" name="Stand. Genomic Sci.">
        <title>Genome sequence of the filamentous, gliding Thiothrix nivea neotype strain (JP2(T)).</title>
        <authorList>
            <person name="Lapidus A."/>
            <person name="Nolan M."/>
            <person name="Lucas S."/>
            <person name="Glavina Del Rio T."/>
            <person name="Tice H."/>
            <person name="Cheng J.F."/>
            <person name="Tapia R."/>
            <person name="Han C."/>
            <person name="Goodwin L."/>
            <person name="Pitluck S."/>
            <person name="Liolios K."/>
            <person name="Pagani I."/>
            <person name="Ivanova N."/>
            <person name="Huntemann M."/>
            <person name="Mavromatis K."/>
            <person name="Mikhailova N."/>
            <person name="Pati A."/>
            <person name="Chen A."/>
            <person name="Palaniappan K."/>
            <person name="Land M."/>
            <person name="Brambilla E.M."/>
            <person name="Rohde M."/>
            <person name="Abt B."/>
            <person name="Verbarg S."/>
            <person name="Goker M."/>
            <person name="Bristow J."/>
            <person name="Eisen J.A."/>
            <person name="Markowitz V."/>
            <person name="Hugenholtz P."/>
            <person name="Kyrpides N.C."/>
            <person name="Klenk H.P."/>
            <person name="Woyke T."/>
        </authorList>
    </citation>
    <scope>NUCLEOTIDE SEQUENCE [LARGE SCALE GENOMIC DNA]</scope>
    <source>
        <strain evidence="2">ATCC 35100 / DSM 5205 / JP2</strain>
    </source>
</reference>
<protein>
    <submittedName>
        <fullName evidence="1">Uncharacterized protein</fullName>
    </submittedName>
</protein>
<dbReference type="SUPFAM" id="SSF82171">
    <property type="entry name" value="DPP6 N-terminal domain-like"/>
    <property type="match status" value="1"/>
</dbReference>
<organism evidence="1 2">
    <name type="scientific">Thiothrix nivea (strain ATCC 35100 / DSM 5205 / JP2)</name>
    <dbReference type="NCBI Taxonomy" id="870187"/>
    <lineage>
        <taxon>Bacteria</taxon>
        <taxon>Pseudomonadati</taxon>
        <taxon>Pseudomonadota</taxon>
        <taxon>Gammaproteobacteria</taxon>
        <taxon>Thiotrichales</taxon>
        <taxon>Thiotrichaceae</taxon>
        <taxon>Thiothrix</taxon>
    </lineage>
</organism>
<name>A0A656HB47_THINJ</name>
<evidence type="ECO:0000313" key="2">
    <source>
        <dbReference type="Proteomes" id="UP000005317"/>
    </source>
</evidence>
<keyword evidence="2" id="KW-1185">Reference proteome</keyword>
<dbReference type="RefSeq" id="WP_002707971.1">
    <property type="nucleotide sequence ID" value="NZ_JH651384.1"/>
</dbReference>
<evidence type="ECO:0000313" key="1">
    <source>
        <dbReference type="EMBL" id="EIJ34028.1"/>
    </source>
</evidence>